<dbReference type="NCBIfam" id="TIGR04183">
    <property type="entry name" value="Por_Secre_tail"/>
    <property type="match status" value="1"/>
</dbReference>
<name>A0A4Z0LDG8_9FLAO</name>
<evidence type="ECO:0000313" key="6">
    <source>
        <dbReference type="EMBL" id="TGD59903.1"/>
    </source>
</evidence>
<comment type="caution">
    <text evidence="6">The sequence shown here is derived from an EMBL/GenBank/DDBJ whole genome shotgun (WGS) entry which is preliminary data.</text>
</comment>
<reference evidence="6 7" key="1">
    <citation type="submission" date="2019-04" db="EMBL/GenBank/DDBJ databases">
        <title>Flavobacterium sp. strain DS2-A Genome sequencing and assembly.</title>
        <authorList>
            <person name="Kim I."/>
        </authorList>
    </citation>
    <scope>NUCLEOTIDE SEQUENCE [LARGE SCALE GENOMIC DNA]</scope>
    <source>
        <strain evidence="6 7">DS2-A</strain>
    </source>
</reference>
<keyword evidence="4" id="KW-0349">Heme</keyword>
<dbReference type="Pfam" id="PF18962">
    <property type="entry name" value="Por_Secre_tail"/>
    <property type="match status" value="1"/>
</dbReference>
<dbReference type="EMBL" id="SRLH01000001">
    <property type="protein sequence ID" value="TGD59903.1"/>
    <property type="molecule type" value="Genomic_DNA"/>
</dbReference>
<organism evidence="6 7">
    <name type="scientific">Flavobacterium humi</name>
    <dbReference type="NCBI Taxonomy" id="2562683"/>
    <lineage>
        <taxon>Bacteria</taxon>
        <taxon>Pseudomonadati</taxon>
        <taxon>Bacteroidota</taxon>
        <taxon>Flavobacteriia</taxon>
        <taxon>Flavobacteriales</taxon>
        <taxon>Flavobacteriaceae</taxon>
        <taxon>Flavobacterium</taxon>
    </lineage>
</organism>
<accession>A0A4Z0LDG8</accession>
<evidence type="ECO:0000256" key="4">
    <source>
        <dbReference type="PROSITE-ProRule" id="PRU00433"/>
    </source>
</evidence>
<dbReference type="GO" id="GO:0046872">
    <property type="term" value="F:metal ion binding"/>
    <property type="evidence" value="ECO:0007669"/>
    <property type="project" value="UniProtKB-KW"/>
</dbReference>
<sequence length="134" mass="15560">MGFSQKLSFDYDAAGNQILRQLCTNCHSKNSNGPSKEIADIKEEDLQKFYPEDVISYYPNPVKEQLYLKWELINNNKMNTIQLYALSGQLLKLYDKLENTDNYTMSFQNLPQGLYTLLLSYTNGEQKSIKIIKE</sequence>
<evidence type="ECO:0000256" key="3">
    <source>
        <dbReference type="ARBA" id="ARBA00023004"/>
    </source>
</evidence>
<dbReference type="InterPro" id="IPR026444">
    <property type="entry name" value="Secre_tail"/>
</dbReference>
<dbReference type="OrthoDB" id="1266341at2"/>
<protein>
    <submittedName>
        <fullName evidence="6">T9SS type A sorting domain-containing protein</fullName>
    </submittedName>
</protein>
<keyword evidence="1 4" id="KW-0479">Metal-binding</keyword>
<dbReference type="InterPro" id="IPR009056">
    <property type="entry name" value="Cyt_c-like_dom"/>
</dbReference>
<dbReference type="Proteomes" id="UP000297407">
    <property type="component" value="Unassembled WGS sequence"/>
</dbReference>
<keyword evidence="7" id="KW-1185">Reference proteome</keyword>
<gene>
    <name evidence="6" type="ORF">E4635_00125</name>
</gene>
<keyword evidence="3 4" id="KW-0408">Iron</keyword>
<evidence type="ECO:0000259" key="5">
    <source>
        <dbReference type="PROSITE" id="PS51007"/>
    </source>
</evidence>
<proteinExistence type="predicted"/>
<dbReference type="GO" id="GO:0009055">
    <property type="term" value="F:electron transfer activity"/>
    <property type="evidence" value="ECO:0007669"/>
    <property type="project" value="InterPro"/>
</dbReference>
<dbReference type="PROSITE" id="PS51007">
    <property type="entry name" value="CYTC"/>
    <property type="match status" value="1"/>
</dbReference>
<evidence type="ECO:0000256" key="1">
    <source>
        <dbReference type="ARBA" id="ARBA00022723"/>
    </source>
</evidence>
<evidence type="ECO:0000256" key="2">
    <source>
        <dbReference type="ARBA" id="ARBA00022729"/>
    </source>
</evidence>
<dbReference type="AlphaFoldDB" id="A0A4Z0LDG8"/>
<keyword evidence="2" id="KW-0732">Signal</keyword>
<dbReference type="GO" id="GO:0020037">
    <property type="term" value="F:heme binding"/>
    <property type="evidence" value="ECO:0007669"/>
    <property type="project" value="InterPro"/>
</dbReference>
<feature type="domain" description="Cytochrome c" evidence="5">
    <location>
        <begin position="10"/>
        <end position="89"/>
    </location>
</feature>
<evidence type="ECO:0000313" key="7">
    <source>
        <dbReference type="Proteomes" id="UP000297407"/>
    </source>
</evidence>